<evidence type="ECO:0000256" key="1">
    <source>
        <dbReference type="SAM" id="Phobius"/>
    </source>
</evidence>
<sequence>MFRGVLLSIFGLVCLVGFSICLFVSDNLLMFWLFLELASLSLIPFFFLDSESGVLVSLFSYVVVSGVSSSLVVSGLMFDDLLTLLVIGLLLKFGLFPFMGWVYVVLIYSNWLVVWGVSTILKSSFLFFGFFLSGGWDSVLIEVCGGLTFIFIGFFFWLYTYGWVYYWSHAMISSSASLVVMSVELSPDLLLYVFMFYLFWASMVVMLLSRLDGSRVPQLGYIFLLIFLLISFPGSLSIFYKLFVGLCIYSCSLIVFLGWVFCSISEQFYLIKYLVGVGVPRTEWGVGITF</sequence>
<feature type="transmembrane region" description="Helical" evidence="1">
    <location>
        <begin position="242"/>
        <end position="262"/>
    </location>
</feature>
<feature type="transmembrane region" description="Helical" evidence="1">
    <location>
        <begin position="55"/>
        <end position="78"/>
    </location>
</feature>
<feature type="transmembrane region" description="Helical" evidence="1">
    <location>
        <begin position="189"/>
        <end position="207"/>
    </location>
</feature>
<feature type="transmembrane region" description="Helical" evidence="1">
    <location>
        <begin position="112"/>
        <end position="133"/>
    </location>
</feature>
<dbReference type="EMBL" id="MT292128">
    <property type="protein sequence ID" value="QJP04328.1"/>
    <property type="molecule type" value="Genomic_DNA"/>
</dbReference>
<keyword evidence="1" id="KW-0472">Membrane</keyword>
<dbReference type="AlphaFoldDB" id="A0A7D3NY01"/>
<feature type="transmembrane region" description="Helical" evidence="1">
    <location>
        <begin position="29"/>
        <end position="48"/>
    </location>
</feature>
<feature type="transmembrane region" description="Helical" evidence="1">
    <location>
        <begin position="84"/>
        <end position="105"/>
    </location>
</feature>
<protein>
    <submittedName>
        <fullName evidence="2">NADH dehydrogenase subunit 2</fullName>
    </submittedName>
</protein>
<organism evidence="2">
    <name type="scientific">Clonorchis sinensis</name>
    <name type="common">Chinese liver fluke</name>
    <dbReference type="NCBI Taxonomy" id="79923"/>
    <lineage>
        <taxon>Eukaryota</taxon>
        <taxon>Metazoa</taxon>
        <taxon>Spiralia</taxon>
        <taxon>Lophotrochozoa</taxon>
        <taxon>Platyhelminthes</taxon>
        <taxon>Trematoda</taxon>
        <taxon>Digenea</taxon>
        <taxon>Opisthorchiida</taxon>
        <taxon>Opisthorchiata</taxon>
        <taxon>Opisthorchiidae</taxon>
        <taxon>Clonorchis</taxon>
    </lineage>
</organism>
<reference evidence="2" key="1">
    <citation type="journal article" date="2020" name="PLoS Negl Trop">
        <title>Marked mitochondrial genetic variation in individuals and populations of the carcinogenic liver fluke Clonorchis sinensis.</title>
        <authorList>
            <person name="Kinkar L."/>
            <person name="Korhonen P.K."/>
            <person name="Wang D."/>
            <person name="Zhu X.-Q."/>
            <person name="Chelomina G.N."/>
            <person name="Wang T."/>
            <person name="Hall R.S."/>
            <person name="Koehler A.V."/>
            <person name="Harliwong I."/>
            <person name="Yang B."/>
            <person name="Fink J.L."/>
            <person name="Young N.D."/>
            <person name="Gasser R.B."/>
        </authorList>
    </citation>
    <scope>NUCLEOTIDE SEQUENCE</scope>
    <source>
        <strain evidence="2">Cs30</strain>
    </source>
</reference>
<name>A0A7D3NY01_CLOSI</name>
<gene>
    <name evidence="2" type="primary">nd2</name>
</gene>
<keyword evidence="2" id="KW-0496">Mitochondrion</keyword>
<feature type="transmembrane region" description="Helical" evidence="1">
    <location>
        <begin position="219"/>
        <end position="236"/>
    </location>
</feature>
<feature type="transmembrane region" description="Helical" evidence="1">
    <location>
        <begin position="139"/>
        <end position="159"/>
    </location>
</feature>
<proteinExistence type="predicted"/>
<keyword evidence="1" id="KW-1133">Transmembrane helix</keyword>
<keyword evidence="1" id="KW-0812">Transmembrane</keyword>
<accession>A0A7D3NY01</accession>
<evidence type="ECO:0000313" key="2">
    <source>
        <dbReference type="EMBL" id="QJP04328.1"/>
    </source>
</evidence>
<geneLocation type="mitochondrion" evidence="2"/>